<evidence type="ECO:0000313" key="1">
    <source>
        <dbReference type="EMBL" id="DAE32964.1"/>
    </source>
</evidence>
<accession>A0A8S5RPL9</accession>
<proteinExistence type="predicted"/>
<sequence>MGEKTITTQIKIDGEIVPDFSFDWEVEFQGEKYIMPLRIPQGSKGNDSLNSTIDLTFQHWAIYQLKRFNFTTIQQIAAGTYLPDEEVATVSLNLGDLCKLFGQVLEYYYGGAITIDLNPAWQYDKTATVITISHTKIWNVLIDAFYNKFGVRWEIKPAADNSNTVKGGERYVIRVGYPTTEVDHIFEYGFDGGLLKIERQVQSEEIRNVLKGRGGDTNIPFRYFKNTDPNNKDFKPDPDWVEELKNIYFPNLMPATFRSYVQGWKAAHISKYPGYTAVGESNAYAPWAYRKGYTDTKFSPVEFVADEITINPATGDKQVEILPGYSPYVKKGSSLDKYGPLPDTLDNNEDIYPTLQGTGMDIAVDVEQVTDDDSQESPIDVTIAKLSDLVVQITLNGHERKTVTSQRAFFNVPTGRTANLIVDPVSAGDGRVQVEDYRLNVYNKKGEKLSASGMAAGSYSYELEMDVYNTDTASRSAKIGTRNARLQDAVLADTASGTFKIWVRNIWGSDRQNNETDSQYSERVWRPVLGDREGNTAKVMFTSGALATSEDYEFAIVGFPAPDTSKTWTDENGVTYTSHWRITLAKSDAELEATGLYVPSTQKQGKAGDTFVFIGTEMTHIPYVVDAEIRLADWDKDQLDEKKEIKPTAVVTTDRVRLNNEGKPDALINQLRVGNSLRLFDKRFFNEEGKTYETLYLQSITYTYREPTSDDAALNPDVEIVLGNEYTTSANPVSIMQGEISALQRQVGSISNISQIVTATGDKRYARKESGITERIGAVWQMLRFMMSVGYNADALGTGWRLGLDDDGLSSLTVDRLYVRYKAIFDALEIRRITHSGGNLVLSPAGGIITEVTQASVCLDDLKLCDAAGHGLLDASGAALTVVDPASQANVWRCRLRLADGQEAVVNEFQPGDLVRCQTFNVATGQRSYWRLVTGVGADYIDVSQTDCLTGSDTPMAGDHIAVFGSRTDATRRNAISIESNGTGSPSITLYRGIKTYSTAGCDKTVISADGSKFTGDFVVQVEGREVPLAQFLADRISLNVLAPSQQLVVDNTKCSTTPAEDGSAGYYEQGIPAKFFANLPGGTLVAVEIEFDGLHNPQNTVAVLLTMAGNEDVIYEEVENDGDRETLRFTDKMLISVADYCEIDGFDFDTFNLTLAVISRANEAFAVTAWRIYALPLASGLENTGIDIVRGKITLKGDTEIITTDGKSAALFRNGKIKAEYVEAENVSATRLETIPESATAKAHTVIEHGKQIYYDDSGVPRLLVHSGQITDGNSGSGGVVVVGAVDEVIPAFTRAAEVTLLTYTPTALSEIDLSALTLIIRGTLAVGGMPLPDYGNGPYYGNVEVVIYDGERTIAQRTVAITAPGALTLSLSGFGKAVLDSGTSHAISAEVRVNSAMVFSSSWRLQAPVVTLPVGHFDTSTEIAANGAVLRSGANYARVLPDETTLRCGEYMLRVCADGIQVSNDAGGTWEILWS</sequence>
<organism evidence="1">
    <name type="scientific">virus sp. ctoYX9</name>
    <dbReference type="NCBI Taxonomy" id="2825822"/>
    <lineage>
        <taxon>Viruses</taxon>
    </lineage>
</organism>
<reference evidence="1" key="1">
    <citation type="journal article" date="2021" name="Proc. Natl. Acad. Sci. U.S.A.">
        <title>A Catalog of Tens of Thousands of Viruses from Human Metagenomes Reveals Hidden Associations with Chronic Diseases.</title>
        <authorList>
            <person name="Tisza M.J."/>
            <person name="Buck C.B."/>
        </authorList>
    </citation>
    <scope>NUCLEOTIDE SEQUENCE</scope>
    <source>
        <strain evidence="1">CtoYX9</strain>
    </source>
</reference>
<protein>
    <submittedName>
        <fullName evidence="1">Tail protein</fullName>
    </submittedName>
</protein>
<dbReference type="EMBL" id="BK059131">
    <property type="protein sequence ID" value="DAE32964.1"/>
    <property type="molecule type" value="Genomic_DNA"/>
</dbReference>
<name>A0A8S5RPL9_9VIRU</name>